<reference evidence="3" key="1">
    <citation type="journal article" date="2014" name="Front. Microbiol.">
        <title>High frequency of phylogenetically diverse reductive dehalogenase-homologous genes in deep subseafloor sedimentary metagenomes.</title>
        <authorList>
            <person name="Kawai M."/>
            <person name="Futagami T."/>
            <person name="Toyoda A."/>
            <person name="Takaki Y."/>
            <person name="Nishi S."/>
            <person name="Hori S."/>
            <person name="Arai W."/>
            <person name="Tsubouchi T."/>
            <person name="Morono Y."/>
            <person name="Uchiyama I."/>
            <person name="Ito T."/>
            <person name="Fujiyama A."/>
            <person name="Inagaki F."/>
            <person name="Takami H."/>
        </authorList>
    </citation>
    <scope>NUCLEOTIDE SEQUENCE</scope>
    <source>
        <strain evidence="3">Expedition CK06-06</strain>
    </source>
</reference>
<dbReference type="InterPro" id="IPR010627">
    <property type="entry name" value="Prepilin_pept_A24_N"/>
</dbReference>
<dbReference type="PANTHER" id="PTHR30487">
    <property type="entry name" value="TYPE 4 PREPILIN-LIKE PROTEINS LEADER PEPTIDE-PROCESSING ENZYME"/>
    <property type="match status" value="1"/>
</dbReference>
<feature type="transmembrane region" description="Helical" evidence="1">
    <location>
        <begin position="98"/>
        <end position="117"/>
    </location>
</feature>
<evidence type="ECO:0000313" key="3">
    <source>
        <dbReference type="EMBL" id="GAG83305.1"/>
    </source>
</evidence>
<evidence type="ECO:0000259" key="2">
    <source>
        <dbReference type="Pfam" id="PF06750"/>
    </source>
</evidence>
<accession>X1AL36</accession>
<keyword evidence="1" id="KW-0472">Membrane</keyword>
<sequence>MEKIIIIIAFGLAWGSFLNVLIYRIPRDMSIVKPASSCPSCRKKIKIYDNIPVISYLTLGGKCRYCKARIPLSYFLVEILTPLSFVLLYLHYSLSFHFFASCFFASAMIVLGFIDFYHMIIPDEIKYDPWNFAVFGNEDLDFSSAAEVDSYDST</sequence>
<name>X1AL36_9ZZZZ</name>
<organism evidence="3">
    <name type="scientific">marine sediment metagenome</name>
    <dbReference type="NCBI Taxonomy" id="412755"/>
    <lineage>
        <taxon>unclassified sequences</taxon>
        <taxon>metagenomes</taxon>
        <taxon>ecological metagenomes</taxon>
    </lineage>
</organism>
<feature type="transmembrane region" description="Helical" evidence="1">
    <location>
        <begin position="6"/>
        <end position="23"/>
    </location>
</feature>
<dbReference type="GO" id="GO:0004190">
    <property type="term" value="F:aspartic-type endopeptidase activity"/>
    <property type="evidence" value="ECO:0007669"/>
    <property type="project" value="TreeGrafter"/>
</dbReference>
<gene>
    <name evidence="3" type="ORF">S01H4_36020</name>
</gene>
<dbReference type="InterPro" id="IPR050882">
    <property type="entry name" value="Prepilin_peptidase/N-MTase"/>
</dbReference>
<feature type="domain" description="Prepilin peptidase A24 N-terminal" evidence="2">
    <location>
        <begin position="10"/>
        <end position="92"/>
    </location>
</feature>
<comment type="caution">
    <text evidence="3">The sequence shown here is derived from an EMBL/GenBank/DDBJ whole genome shotgun (WGS) entry which is preliminary data.</text>
</comment>
<dbReference type="EMBL" id="BART01019212">
    <property type="protein sequence ID" value="GAG83305.1"/>
    <property type="molecule type" value="Genomic_DNA"/>
</dbReference>
<keyword evidence="1" id="KW-0812">Transmembrane</keyword>
<evidence type="ECO:0000256" key="1">
    <source>
        <dbReference type="SAM" id="Phobius"/>
    </source>
</evidence>
<dbReference type="GO" id="GO:0006465">
    <property type="term" value="P:signal peptide processing"/>
    <property type="evidence" value="ECO:0007669"/>
    <property type="project" value="TreeGrafter"/>
</dbReference>
<dbReference type="Pfam" id="PF06750">
    <property type="entry name" value="A24_N_bact"/>
    <property type="match status" value="1"/>
</dbReference>
<dbReference type="AlphaFoldDB" id="X1AL36"/>
<dbReference type="GO" id="GO:0005886">
    <property type="term" value="C:plasma membrane"/>
    <property type="evidence" value="ECO:0007669"/>
    <property type="project" value="TreeGrafter"/>
</dbReference>
<dbReference type="PANTHER" id="PTHR30487:SF0">
    <property type="entry name" value="PREPILIN LEADER PEPTIDASE_N-METHYLTRANSFERASE-RELATED"/>
    <property type="match status" value="1"/>
</dbReference>
<proteinExistence type="predicted"/>
<feature type="transmembrane region" description="Helical" evidence="1">
    <location>
        <begin position="72"/>
        <end position="92"/>
    </location>
</feature>
<keyword evidence="1" id="KW-1133">Transmembrane helix</keyword>
<feature type="non-terminal residue" evidence="3">
    <location>
        <position position="154"/>
    </location>
</feature>
<protein>
    <recommendedName>
        <fullName evidence="2">Prepilin peptidase A24 N-terminal domain-containing protein</fullName>
    </recommendedName>
</protein>